<dbReference type="AlphaFoldDB" id="Q9K8X8"/>
<accession>Q9K8X8</accession>
<organism evidence="1 2">
    <name type="scientific">Halalkalibacterium halodurans (strain ATCC BAA-125 / DSM 18197 / FERM 7344 / JCM 9153 / C-125)</name>
    <name type="common">Bacillus halodurans</name>
    <dbReference type="NCBI Taxonomy" id="272558"/>
    <lineage>
        <taxon>Bacteria</taxon>
        <taxon>Bacillati</taxon>
        <taxon>Bacillota</taxon>
        <taxon>Bacilli</taxon>
        <taxon>Bacillales</taxon>
        <taxon>Bacillaceae</taxon>
        <taxon>Halalkalibacterium (ex Joshi et al. 2022)</taxon>
    </lineage>
</organism>
<dbReference type="EMBL" id="BA000004">
    <property type="protein sequence ID" value="BAB06593.1"/>
    <property type="molecule type" value="Genomic_DNA"/>
</dbReference>
<dbReference type="KEGG" id="bha:BH2874"/>
<reference evidence="1 2" key="1">
    <citation type="journal article" date="2000" name="Nucleic Acids Res.">
        <title>Complete genome sequence of the alkaliphilic bacterium Bacillus halodurans and genomic sequence comparison with Bacillus subtilis.</title>
        <authorList>
            <person name="Takami H."/>
            <person name="Nakasone K."/>
            <person name="Takaki Y."/>
            <person name="Maeno G."/>
            <person name="Sasaki R."/>
            <person name="Masui N."/>
            <person name="Fuji F."/>
            <person name="Hirama C."/>
            <person name="Nakamura Y."/>
            <person name="Ogasawara N."/>
            <person name="Kuhara S."/>
            <person name="Horikoshi K."/>
        </authorList>
    </citation>
    <scope>NUCLEOTIDE SEQUENCE [LARGE SCALE GENOMIC DNA]</scope>
    <source>
        <strain evidence="2">ATCC BAA-125 / DSM 18197 / FERM 7344 / JCM 9153 / C-125</strain>
    </source>
</reference>
<proteinExistence type="predicted"/>
<name>Q9K8X8_HALH5</name>
<evidence type="ECO:0000313" key="2">
    <source>
        <dbReference type="Proteomes" id="UP000001258"/>
    </source>
</evidence>
<dbReference type="PIR" id="B84009">
    <property type="entry name" value="B84009"/>
</dbReference>
<gene>
    <name evidence="1" type="ordered locus">BH2874</name>
</gene>
<evidence type="ECO:0000313" key="1">
    <source>
        <dbReference type="EMBL" id="BAB06593.1"/>
    </source>
</evidence>
<dbReference type="HOGENOM" id="CLU_2679993_0_0_9"/>
<dbReference type="eggNOG" id="ENOG5034A30">
    <property type="taxonomic scope" value="Bacteria"/>
</dbReference>
<protein>
    <submittedName>
        <fullName evidence="1">BH2874 protein</fullName>
    </submittedName>
</protein>
<sequence>MNKGNHLGKETRFTHFRFYREQLDQLAAIYQYFQQVRVEPAKRTNEEIKTLALKQFHAFVSSINKTGQRVICHR</sequence>
<dbReference type="Proteomes" id="UP000001258">
    <property type="component" value="Chromosome"/>
</dbReference>
<dbReference type="STRING" id="272558.gene:10728784"/>
<keyword evidence="2" id="KW-1185">Reference proteome</keyword>